<proteinExistence type="predicted"/>
<name>A0A432G5R8_9DELT</name>
<reference evidence="1 2" key="1">
    <citation type="submission" date="2018-06" db="EMBL/GenBank/DDBJ databases">
        <title>Combined omics and stable isotope probing to characterize newly discovered Mariana Back-Arc vent microbial communities.</title>
        <authorList>
            <person name="Trembath-Reichert E."/>
            <person name="Huber J.A."/>
        </authorList>
    </citation>
    <scope>NUCLEOTIDE SEQUENCE [LARGE SCALE GENOMIC DNA]</scope>
    <source>
        <strain evidence="1">MAG 63_2</strain>
    </source>
</reference>
<evidence type="ECO:0000313" key="2">
    <source>
        <dbReference type="Proteomes" id="UP000286732"/>
    </source>
</evidence>
<dbReference type="AlphaFoldDB" id="A0A432G5R8"/>
<organism evidence="1 2">
    <name type="scientific">SAR324 cluster bacterium</name>
    <dbReference type="NCBI Taxonomy" id="2024889"/>
    <lineage>
        <taxon>Bacteria</taxon>
        <taxon>Deltaproteobacteria</taxon>
        <taxon>SAR324 cluster</taxon>
    </lineage>
</organism>
<dbReference type="EMBL" id="QNZM01000257">
    <property type="protein sequence ID" value="RTZ78925.1"/>
    <property type="molecule type" value="Genomic_DNA"/>
</dbReference>
<accession>A0A432G5R8</accession>
<gene>
    <name evidence="1" type="ORF">DSY98_06610</name>
</gene>
<dbReference type="Proteomes" id="UP000286732">
    <property type="component" value="Unassembled WGS sequence"/>
</dbReference>
<sequence>MFNCKKYFFIVCSGLLWIFSPNGIWAVESYLRDSTHRGVIDLSPYQIFPENRMGNGIYLEKKLLDSHSQRVILKIVNIKSTESHVYLFRDQNGVLGLNIVKAEADRDARFWQIDPEFYQYSNNITGLKRIFRIFQNNIQPILPYLRTGSGVTSAATHVIFYHIADSKEVIRLNASGQEIKTRLYTFRLHVINRKLSDSKSIENLLIQDVNYRLKLVWEDENSVSYKLSNGEKYTVDLLKYVPELF</sequence>
<comment type="caution">
    <text evidence="1">The sequence shown here is derived from an EMBL/GenBank/DDBJ whole genome shotgun (WGS) entry which is preliminary data.</text>
</comment>
<protein>
    <submittedName>
        <fullName evidence="1">Uncharacterized protein</fullName>
    </submittedName>
</protein>
<evidence type="ECO:0000313" key="1">
    <source>
        <dbReference type="EMBL" id="RTZ78925.1"/>
    </source>
</evidence>